<dbReference type="eggNOG" id="COG0591">
    <property type="taxonomic scope" value="Bacteria"/>
</dbReference>
<keyword evidence="10" id="KW-1185">Reference proteome</keyword>
<evidence type="ECO:0000256" key="3">
    <source>
        <dbReference type="ARBA" id="ARBA00022448"/>
    </source>
</evidence>
<feature type="transmembrane region" description="Helical" evidence="8">
    <location>
        <begin position="312"/>
        <end position="341"/>
    </location>
</feature>
<dbReference type="PANTHER" id="PTHR48086">
    <property type="entry name" value="SODIUM/PROLINE SYMPORTER-RELATED"/>
    <property type="match status" value="1"/>
</dbReference>
<dbReference type="GO" id="GO:0005886">
    <property type="term" value="C:plasma membrane"/>
    <property type="evidence" value="ECO:0007669"/>
    <property type="project" value="TreeGrafter"/>
</dbReference>
<dbReference type="HOGENOM" id="CLU_018808_15_3_9"/>
<keyword evidence="6 8" id="KW-0472">Membrane</keyword>
<feature type="transmembrane region" description="Helical" evidence="8">
    <location>
        <begin position="440"/>
        <end position="459"/>
    </location>
</feature>
<feature type="transmembrane region" description="Helical" evidence="8">
    <location>
        <begin position="361"/>
        <end position="380"/>
    </location>
</feature>
<evidence type="ECO:0000256" key="8">
    <source>
        <dbReference type="SAM" id="Phobius"/>
    </source>
</evidence>
<comment type="subcellular location">
    <subcellularLocation>
        <location evidence="1">Membrane</location>
        <topology evidence="1">Multi-pass membrane protein</topology>
    </subcellularLocation>
</comment>
<evidence type="ECO:0000256" key="2">
    <source>
        <dbReference type="ARBA" id="ARBA00006434"/>
    </source>
</evidence>
<evidence type="ECO:0000256" key="5">
    <source>
        <dbReference type="ARBA" id="ARBA00022989"/>
    </source>
</evidence>
<dbReference type="InterPro" id="IPR050277">
    <property type="entry name" value="Sodium:Solute_Symporter"/>
</dbReference>
<feature type="transmembrane region" description="Helical" evidence="8">
    <location>
        <begin position="223"/>
        <end position="246"/>
    </location>
</feature>
<evidence type="ECO:0000256" key="4">
    <source>
        <dbReference type="ARBA" id="ARBA00022692"/>
    </source>
</evidence>
<gene>
    <name evidence="9" type="ordered locus">Acear_1396</name>
</gene>
<sequence>MNIDWNSTLVMTAYLAITLSVASYYGGKNTDSSEDFSVGGRKFGIVILFFTMLATAVGAASVVGYTGWYYIRGLSQIWFVIGISVSYLIYLFYLAPKISDFGFEHNASTVGDWLEYRYDRITKNISSVLLIIAYLAITAFQYMAMAEIFTQVTNISYNYSLIITAAIVIIYTSIGGLWSIAATDVLQGAMTIIGLLVLTPIIISKAGGISQILAEVPDQHLQLFGHVDPVGALSFTLVFMLGIISWPDIWQRCYSAESKQSLKRSLGLFVVASIIITGGLVLFIGLGAKVLYPGYSSPEKILPFMIMKQMPNLLGSIFLAALVAVIMGTADSTLLISAVMFEKDIFSQIKPDASDATKLKVNRYATIIGGVIVLILAITAPSMFSIWVWSADITGATLAVPILLGMAWQRPSHYAALTSIITGFGGWAIARAGWIDWKPILLGSLLSLLGYLAATLLTTKETPTKQEQLN</sequence>
<dbReference type="Proteomes" id="UP000001661">
    <property type="component" value="Chromosome"/>
</dbReference>
<feature type="transmembrane region" description="Helical" evidence="8">
    <location>
        <begin position="185"/>
        <end position="203"/>
    </location>
</feature>
<dbReference type="CDD" id="cd10322">
    <property type="entry name" value="SLC5sbd"/>
    <property type="match status" value="1"/>
</dbReference>
<feature type="transmembrane region" description="Helical" evidence="8">
    <location>
        <begin position="157"/>
        <end position="178"/>
    </location>
</feature>
<organism evidence="9 10">
    <name type="scientific">Acetohalobium arabaticum (strain ATCC 49924 / DSM 5501 / Z-7288)</name>
    <dbReference type="NCBI Taxonomy" id="574087"/>
    <lineage>
        <taxon>Bacteria</taxon>
        <taxon>Bacillati</taxon>
        <taxon>Bacillota</taxon>
        <taxon>Clostridia</taxon>
        <taxon>Halanaerobiales</taxon>
        <taxon>Halobacteroidaceae</taxon>
        <taxon>Acetohalobium</taxon>
    </lineage>
</organism>
<reference evidence="9 10" key="1">
    <citation type="journal article" date="2010" name="Stand. Genomic Sci.">
        <title>Complete genome sequence of Acetohalobium arabaticum type strain (Z-7288).</title>
        <authorList>
            <person name="Sikorski J."/>
            <person name="Lapidus A."/>
            <person name="Chertkov O."/>
            <person name="Lucas S."/>
            <person name="Copeland A."/>
            <person name="Glavina Del Rio T."/>
            <person name="Nolan M."/>
            <person name="Tice H."/>
            <person name="Cheng J.F."/>
            <person name="Han C."/>
            <person name="Brambilla E."/>
            <person name="Pitluck S."/>
            <person name="Liolios K."/>
            <person name="Ivanova N."/>
            <person name="Mavromatis K."/>
            <person name="Mikhailova N."/>
            <person name="Pati A."/>
            <person name="Bruce D."/>
            <person name="Detter C."/>
            <person name="Tapia R."/>
            <person name="Goodwin L."/>
            <person name="Chen A."/>
            <person name="Palaniappan K."/>
            <person name="Land M."/>
            <person name="Hauser L."/>
            <person name="Chang Y.J."/>
            <person name="Jeffries C.D."/>
            <person name="Rohde M."/>
            <person name="Goker M."/>
            <person name="Spring S."/>
            <person name="Woyke T."/>
            <person name="Bristow J."/>
            <person name="Eisen J.A."/>
            <person name="Markowitz V."/>
            <person name="Hugenholtz P."/>
            <person name="Kyrpides N.C."/>
            <person name="Klenk H.P."/>
        </authorList>
    </citation>
    <scope>NUCLEOTIDE SEQUENCE [LARGE SCALE GENOMIC DNA]</scope>
    <source>
        <strain evidence="10">ATCC 49924 / DSM 5501 / Z-7288</strain>
    </source>
</reference>
<evidence type="ECO:0000256" key="7">
    <source>
        <dbReference type="RuleBase" id="RU362091"/>
    </source>
</evidence>
<dbReference type="AlphaFoldDB" id="D9QQW5"/>
<dbReference type="KEGG" id="aar:Acear_1396"/>
<feature type="transmembrane region" description="Helical" evidence="8">
    <location>
        <begin position="77"/>
        <end position="95"/>
    </location>
</feature>
<dbReference type="Pfam" id="PF00474">
    <property type="entry name" value="SSF"/>
    <property type="match status" value="1"/>
</dbReference>
<proteinExistence type="inferred from homology"/>
<dbReference type="EMBL" id="CP002105">
    <property type="protein sequence ID" value="ADL12906.1"/>
    <property type="molecule type" value="Genomic_DNA"/>
</dbReference>
<dbReference type="PANTHER" id="PTHR48086:SF7">
    <property type="entry name" value="SODIUM-SOLUTE SYMPORTER-RELATED"/>
    <property type="match status" value="1"/>
</dbReference>
<comment type="similarity">
    <text evidence="2 7">Belongs to the sodium:solute symporter (SSF) (TC 2.A.21) family.</text>
</comment>
<feature type="transmembrane region" description="Helical" evidence="8">
    <location>
        <begin position="125"/>
        <end position="145"/>
    </location>
</feature>
<dbReference type="GO" id="GO:0022857">
    <property type="term" value="F:transmembrane transporter activity"/>
    <property type="evidence" value="ECO:0007669"/>
    <property type="project" value="InterPro"/>
</dbReference>
<protein>
    <submittedName>
        <fullName evidence="9">Na+/solute symporter</fullName>
    </submittedName>
</protein>
<feature type="transmembrane region" description="Helical" evidence="8">
    <location>
        <begin position="386"/>
        <end position="407"/>
    </location>
</feature>
<dbReference type="InterPro" id="IPR001734">
    <property type="entry name" value="Na/solute_symporter"/>
</dbReference>
<dbReference type="InterPro" id="IPR038377">
    <property type="entry name" value="Na/Glc_symporter_sf"/>
</dbReference>
<feature type="transmembrane region" description="Helical" evidence="8">
    <location>
        <begin position="414"/>
        <end position="434"/>
    </location>
</feature>
<keyword evidence="5 8" id="KW-1133">Transmembrane helix</keyword>
<dbReference type="PROSITE" id="PS50283">
    <property type="entry name" value="NA_SOLUT_SYMP_3"/>
    <property type="match status" value="1"/>
</dbReference>
<feature type="transmembrane region" description="Helical" evidence="8">
    <location>
        <begin position="6"/>
        <end position="25"/>
    </location>
</feature>
<accession>D9QQW5</accession>
<dbReference type="Gene3D" id="1.20.1730.10">
    <property type="entry name" value="Sodium/glucose cotransporter"/>
    <property type="match status" value="1"/>
</dbReference>
<feature type="transmembrane region" description="Helical" evidence="8">
    <location>
        <begin position="45"/>
        <end position="71"/>
    </location>
</feature>
<name>D9QQW5_ACEAZ</name>
<dbReference type="STRING" id="574087.Acear_1396"/>
<dbReference type="RefSeq" id="WP_013278351.1">
    <property type="nucleotide sequence ID" value="NC_014378.1"/>
</dbReference>
<feature type="transmembrane region" description="Helical" evidence="8">
    <location>
        <begin position="266"/>
        <end position="292"/>
    </location>
</feature>
<keyword evidence="4 8" id="KW-0812">Transmembrane</keyword>
<evidence type="ECO:0000313" key="10">
    <source>
        <dbReference type="Proteomes" id="UP000001661"/>
    </source>
</evidence>
<evidence type="ECO:0000256" key="6">
    <source>
        <dbReference type="ARBA" id="ARBA00023136"/>
    </source>
</evidence>
<evidence type="ECO:0000313" key="9">
    <source>
        <dbReference type="EMBL" id="ADL12906.1"/>
    </source>
</evidence>
<keyword evidence="3" id="KW-0813">Transport</keyword>
<evidence type="ECO:0000256" key="1">
    <source>
        <dbReference type="ARBA" id="ARBA00004141"/>
    </source>
</evidence>